<comment type="caution">
    <text evidence="8">The sequence shown here is derived from an EMBL/GenBank/DDBJ whole genome shotgun (WGS) entry which is preliminary data.</text>
</comment>
<accession>A0A6M1T1Z8</accession>
<dbReference type="Pfam" id="PF07681">
    <property type="entry name" value="DoxX"/>
    <property type="match status" value="1"/>
</dbReference>
<keyword evidence="4 7" id="KW-0812">Transmembrane</keyword>
<gene>
    <name evidence="8" type="ORF">G3569_14150</name>
</gene>
<protein>
    <submittedName>
        <fullName evidence="8">DoxX family protein</fullName>
    </submittedName>
</protein>
<dbReference type="GO" id="GO:0005886">
    <property type="term" value="C:plasma membrane"/>
    <property type="evidence" value="ECO:0007669"/>
    <property type="project" value="UniProtKB-SubCell"/>
</dbReference>
<evidence type="ECO:0000256" key="3">
    <source>
        <dbReference type="ARBA" id="ARBA00022475"/>
    </source>
</evidence>
<keyword evidence="3" id="KW-1003">Cell membrane</keyword>
<evidence type="ECO:0000256" key="6">
    <source>
        <dbReference type="ARBA" id="ARBA00023136"/>
    </source>
</evidence>
<dbReference type="InterPro" id="IPR032808">
    <property type="entry name" value="DoxX"/>
</dbReference>
<evidence type="ECO:0000256" key="2">
    <source>
        <dbReference type="ARBA" id="ARBA00006679"/>
    </source>
</evidence>
<evidence type="ECO:0000256" key="4">
    <source>
        <dbReference type="ARBA" id="ARBA00022692"/>
    </source>
</evidence>
<sequence>MIERILKSDKKWSPVIIRLVLALVIFPHGAQKLLGWFGGYGFSGTMDYFTGTVGLPWIVGFLVIVIEFFGPIMLAAGLWVRAISVSVIGLFVGIIFSGHLQYGFFMNWFGQMDAGQEGIEYHLLVLGMAAALVVSGAGKYALDRYLLKQRTRESITE</sequence>
<evidence type="ECO:0000256" key="5">
    <source>
        <dbReference type="ARBA" id="ARBA00022989"/>
    </source>
</evidence>
<name>A0A6M1T1Z8_9BACT</name>
<proteinExistence type="inferred from homology"/>
<reference evidence="8 9" key="1">
    <citation type="submission" date="2020-02" db="EMBL/GenBank/DDBJ databases">
        <title>Aliifodinibius halophilus 2W32, complete genome.</title>
        <authorList>
            <person name="Li Y."/>
            <person name="Wu S."/>
        </authorList>
    </citation>
    <scope>NUCLEOTIDE SEQUENCE [LARGE SCALE GENOMIC DNA]</scope>
    <source>
        <strain evidence="8 9">2W32</strain>
    </source>
</reference>
<organism evidence="8 9">
    <name type="scientific">Fodinibius halophilus</name>
    <dbReference type="NCBI Taxonomy" id="1736908"/>
    <lineage>
        <taxon>Bacteria</taxon>
        <taxon>Pseudomonadati</taxon>
        <taxon>Balneolota</taxon>
        <taxon>Balneolia</taxon>
        <taxon>Balneolales</taxon>
        <taxon>Balneolaceae</taxon>
        <taxon>Fodinibius</taxon>
    </lineage>
</organism>
<evidence type="ECO:0000313" key="8">
    <source>
        <dbReference type="EMBL" id="NGP89496.1"/>
    </source>
</evidence>
<feature type="transmembrane region" description="Helical" evidence="7">
    <location>
        <begin position="55"/>
        <end position="80"/>
    </location>
</feature>
<keyword evidence="5 7" id="KW-1133">Transmembrane helix</keyword>
<comment type="subcellular location">
    <subcellularLocation>
        <location evidence="1">Cell membrane</location>
        <topology evidence="1">Multi-pass membrane protein</topology>
    </subcellularLocation>
</comment>
<comment type="similarity">
    <text evidence="2">Belongs to the DoxX family.</text>
</comment>
<feature type="transmembrane region" description="Helical" evidence="7">
    <location>
        <begin position="121"/>
        <end position="142"/>
    </location>
</feature>
<keyword evidence="6 7" id="KW-0472">Membrane</keyword>
<dbReference type="InterPro" id="IPR051907">
    <property type="entry name" value="DoxX-like_oxidoreductase"/>
</dbReference>
<dbReference type="PANTHER" id="PTHR33452:SF1">
    <property type="entry name" value="INNER MEMBRANE PROTEIN YPHA-RELATED"/>
    <property type="match status" value="1"/>
</dbReference>
<feature type="transmembrane region" description="Helical" evidence="7">
    <location>
        <begin position="87"/>
        <end position="109"/>
    </location>
</feature>
<dbReference type="PANTHER" id="PTHR33452">
    <property type="entry name" value="OXIDOREDUCTASE CATD-RELATED"/>
    <property type="match status" value="1"/>
</dbReference>
<dbReference type="AlphaFoldDB" id="A0A6M1T1Z8"/>
<evidence type="ECO:0000313" key="9">
    <source>
        <dbReference type="Proteomes" id="UP000479132"/>
    </source>
</evidence>
<dbReference type="EMBL" id="JAALLS010000020">
    <property type="protein sequence ID" value="NGP89496.1"/>
    <property type="molecule type" value="Genomic_DNA"/>
</dbReference>
<keyword evidence="9" id="KW-1185">Reference proteome</keyword>
<evidence type="ECO:0000256" key="7">
    <source>
        <dbReference type="SAM" id="Phobius"/>
    </source>
</evidence>
<dbReference type="RefSeq" id="WP_165270294.1">
    <property type="nucleotide sequence ID" value="NZ_JAALLS010000020.1"/>
</dbReference>
<evidence type="ECO:0000256" key="1">
    <source>
        <dbReference type="ARBA" id="ARBA00004651"/>
    </source>
</evidence>
<dbReference type="Proteomes" id="UP000479132">
    <property type="component" value="Unassembled WGS sequence"/>
</dbReference>